<dbReference type="InterPro" id="IPR006115">
    <property type="entry name" value="6PGDH_NADP-bd"/>
</dbReference>
<evidence type="ECO:0000259" key="6">
    <source>
        <dbReference type="Pfam" id="PF14833"/>
    </source>
</evidence>
<dbReference type="Pfam" id="PF14833">
    <property type="entry name" value="NAD_binding_11"/>
    <property type="match status" value="1"/>
</dbReference>
<comment type="similarity">
    <text evidence="1">Belongs to the HIBADH-related family.</text>
</comment>
<keyword evidence="2" id="KW-0560">Oxidoreductase</keyword>
<dbReference type="InterPro" id="IPR008927">
    <property type="entry name" value="6-PGluconate_DH-like_C_sf"/>
</dbReference>
<dbReference type="SUPFAM" id="SSF51735">
    <property type="entry name" value="NAD(P)-binding Rossmann-fold domains"/>
    <property type="match status" value="1"/>
</dbReference>
<feature type="domain" description="6-phosphogluconate dehydrogenase NADP-binding" evidence="5">
    <location>
        <begin position="2"/>
        <end position="161"/>
    </location>
</feature>
<dbReference type="Proteomes" id="UP000321298">
    <property type="component" value="Chromosome"/>
</dbReference>
<dbReference type="InterPro" id="IPR013328">
    <property type="entry name" value="6PGD_dom2"/>
</dbReference>
<evidence type="ECO:0000256" key="3">
    <source>
        <dbReference type="ARBA" id="ARBA00023027"/>
    </source>
</evidence>
<proteinExistence type="inferred from homology"/>
<keyword evidence="3" id="KW-0520">NAD</keyword>
<dbReference type="RefSeq" id="WP_147000884.1">
    <property type="nucleotide sequence ID" value="NZ_CP042387.1"/>
</dbReference>
<dbReference type="PIRSF" id="PIRSF000103">
    <property type="entry name" value="HIBADH"/>
    <property type="match status" value="1"/>
</dbReference>
<evidence type="ECO:0000259" key="5">
    <source>
        <dbReference type="Pfam" id="PF03446"/>
    </source>
</evidence>
<dbReference type="EMBL" id="CP042387">
    <property type="protein sequence ID" value="QEA43773.1"/>
    <property type="molecule type" value="Genomic_DNA"/>
</dbReference>
<evidence type="ECO:0000256" key="4">
    <source>
        <dbReference type="PIRSR" id="PIRSR000103-1"/>
    </source>
</evidence>
<dbReference type="GO" id="GO:0016491">
    <property type="term" value="F:oxidoreductase activity"/>
    <property type="evidence" value="ECO:0007669"/>
    <property type="project" value="UniProtKB-KW"/>
</dbReference>
<gene>
    <name evidence="7" type="ORF">FGL83_03280</name>
</gene>
<dbReference type="Gene3D" id="3.40.50.720">
    <property type="entry name" value="NAD(P)-binding Rossmann-like Domain"/>
    <property type="match status" value="1"/>
</dbReference>
<organism evidence="7 8">
    <name type="scientific">Leuconostoc lactis</name>
    <dbReference type="NCBI Taxonomy" id="1246"/>
    <lineage>
        <taxon>Bacteria</taxon>
        <taxon>Bacillati</taxon>
        <taxon>Bacillota</taxon>
        <taxon>Bacilli</taxon>
        <taxon>Lactobacillales</taxon>
        <taxon>Lactobacillaceae</taxon>
        <taxon>Leuconostoc</taxon>
    </lineage>
</organism>
<reference evidence="7 8" key="1">
    <citation type="submission" date="2019-06" db="EMBL/GenBank/DDBJ databases">
        <title>Genome analyses of bacteria isolated from kimchi.</title>
        <authorList>
            <person name="Lee S."/>
            <person name="Ahn S."/>
            <person name="Roh S."/>
        </authorList>
    </citation>
    <scope>NUCLEOTIDE SEQUENCE [LARGE SCALE GENOMIC DNA]</scope>
    <source>
        <strain evidence="7 8">CBA3625</strain>
    </source>
</reference>
<feature type="domain" description="3-hydroxyisobutyrate dehydrogenase-like NAD-binding" evidence="6">
    <location>
        <begin position="164"/>
        <end position="282"/>
    </location>
</feature>
<dbReference type="AlphaFoldDB" id="A0AAP9EBU4"/>
<dbReference type="GO" id="GO:0051287">
    <property type="term" value="F:NAD binding"/>
    <property type="evidence" value="ECO:0007669"/>
    <property type="project" value="InterPro"/>
</dbReference>
<evidence type="ECO:0000256" key="2">
    <source>
        <dbReference type="ARBA" id="ARBA00023002"/>
    </source>
</evidence>
<dbReference type="Pfam" id="PF03446">
    <property type="entry name" value="NAD_binding_2"/>
    <property type="match status" value="1"/>
</dbReference>
<dbReference type="Gene3D" id="1.10.1040.10">
    <property type="entry name" value="N-(1-d-carboxylethyl)-l-norvaline Dehydrogenase, domain 2"/>
    <property type="match status" value="1"/>
</dbReference>
<evidence type="ECO:0000313" key="8">
    <source>
        <dbReference type="Proteomes" id="UP000321298"/>
    </source>
</evidence>
<feature type="active site" evidence="4">
    <location>
        <position position="170"/>
    </location>
</feature>
<dbReference type="PANTHER" id="PTHR43060:SF15">
    <property type="entry name" value="3-HYDROXYISOBUTYRATE DEHYDROGENASE-LIKE 1, MITOCHONDRIAL-RELATED"/>
    <property type="match status" value="1"/>
</dbReference>
<keyword evidence="8" id="KW-1185">Reference proteome</keyword>
<accession>A0AAP9EBU4</accession>
<dbReference type="InterPro" id="IPR029154">
    <property type="entry name" value="HIBADH-like_NADP-bd"/>
</dbReference>
<evidence type="ECO:0000256" key="1">
    <source>
        <dbReference type="ARBA" id="ARBA00009080"/>
    </source>
</evidence>
<dbReference type="InterPro" id="IPR015815">
    <property type="entry name" value="HIBADH-related"/>
</dbReference>
<dbReference type="GO" id="GO:0050661">
    <property type="term" value="F:NADP binding"/>
    <property type="evidence" value="ECO:0007669"/>
    <property type="project" value="InterPro"/>
</dbReference>
<evidence type="ECO:0000313" key="7">
    <source>
        <dbReference type="EMBL" id="QEA43773.1"/>
    </source>
</evidence>
<sequence length="289" mass="30115">MKIGFVGTGVMGTGMINNLLAAKHDVIVYNRTREKADDVIANGARWADSPAAVAQAADITFTMVGYPKDVEAVWTGQDGLFSGAKSGDILVDMTTSTPKLAEKLATMGQELGIGVLDAPVSGGDIGAKNGTLSIMVGGALATYNQVLPIFQVMGQNIVLAGDAGKGQHMKMSNNIGVAATVIGMAESMAYAEAAGLNLDAAYNIWRNGAAGSWSVTNYMPRIMADDFAAGFYVKHLLKDLRIALDAAAEMAIDLPGTALAEQLFAKLNKTHGDEGVQAIVKLWAAFASA</sequence>
<dbReference type="GeneID" id="66531202"/>
<protein>
    <submittedName>
        <fullName evidence="7">NAD(P)-dependent oxidoreductase</fullName>
    </submittedName>
</protein>
<dbReference type="PANTHER" id="PTHR43060">
    <property type="entry name" value="3-HYDROXYISOBUTYRATE DEHYDROGENASE-LIKE 1, MITOCHONDRIAL-RELATED"/>
    <property type="match status" value="1"/>
</dbReference>
<name>A0AAP9EBU4_LEULA</name>
<dbReference type="SUPFAM" id="SSF48179">
    <property type="entry name" value="6-phosphogluconate dehydrogenase C-terminal domain-like"/>
    <property type="match status" value="1"/>
</dbReference>
<dbReference type="InterPro" id="IPR036291">
    <property type="entry name" value="NAD(P)-bd_dom_sf"/>
</dbReference>